<dbReference type="CDD" id="cd17326">
    <property type="entry name" value="MFS_MFSD8"/>
    <property type="match status" value="1"/>
</dbReference>
<feature type="transmembrane region" description="Helical" evidence="6">
    <location>
        <begin position="102"/>
        <end position="121"/>
    </location>
</feature>
<dbReference type="Gene3D" id="1.20.1250.20">
    <property type="entry name" value="MFS general substrate transporter like domains"/>
    <property type="match status" value="1"/>
</dbReference>
<feature type="transmembrane region" description="Helical" evidence="6">
    <location>
        <begin position="203"/>
        <end position="229"/>
    </location>
</feature>
<dbReference type="PANTHER" id="PTHR23510">
    <property type="entry name" value="INNER MEMBRANE TRANSPORT PROTEIN YAJR"/>
    <property type="match status" value="1"/>
</dbReference>
<feature type="transmembrane region" description="Helical" evidence="6">
    <location>
        <begin position="161"/>
        <end position="183"/>
    </location>
</feature>
<keyword evidence="2" id="KW-0813">Transport</keyword>
<dbReference type="OrthoDB" id="370281at2759"/>
<evidence type="ECO:0000256" key="4">
    <source>
        <dbReference type="ARBA" id="ARBA00022989"/>
    </source>
</evidence>
<dbReference type="GO" id="GO:0012505">
    <property type="term" value="C:endomembrane system"/>
    <property type="evidence" value="ECO:0007669"/>
    <property type="project" value="UniProtKB-SubCell"/>
</dbReference>
<proteinExistence type="predicted"/>
<evidence type="ECO:0000256" key="5">
    <source>
        <dbReference type="ARBA" id="ARBA00023136"/>
    </source>
</evidence>
<feature type="transmembrane region" description="Helical" evidence="6">
    <location>
        <begin position="383"/>
        <end position="402"/>
    </location>
</feature>
<dbReference type="InterPro" id="IPR036259">
    <property type="entry name" value="MFS_trans_sf"/>
</dbReference>
<evidence type="ECO:0000256" key="6">
    <source>
        <dbReference type="SAM" id="Phobius"/>
    </source>
</evidence>
<keyword evidence="5 6" id="KW-0472">Membrane</keyword>
<evidence type="ECO:0000313" key="7">
    <source>
        <dbReference type="EMBL" id="EFO23493.1"/>
    </source>
</evidence>
<feature type="transmembrane region" description="Helical" evidence="6">
    <location>
        <begin position="68"/>
        <end position="90"/>
    </location>
</feature>
<dbReference type="KEGG" id="loa:LOAG_04989"/>
<evidence type="ECO:0000256" key="3">
    <source>
        <dbReference type="ARBA" id="ARBA00022692"/>
    </source>
</evidence>
<dbReference type="GO" id="GO:0022857">
    <property type="term" value="F:transmembrane transporter activity"/>
    <property type="evidence" value="ECO:0007669"/>
    <property type="project" value="InterPro"/>
</dbReference>
<feature type="transmembrane region" description="Helical" evidence="6">
    <location>
        <begin position="322"/>
        <end position="341"/>
    </location>
</feature>
<keyword evidence="4 6" id="KW-1133">Transmembrane helix</keyword>
<dbReference type="GO" id="GO:0005765">
    <property type="term" value="C:lysosomal membrane"/>
    <property type="evidence" value="ECO:0007669"/>
    <property type="project" value="TreeGrafter"/>
</dbReference>
<dbReference type="CTD" id="9942397"/>
<dbReference type="SUPFAM" id="SSF103473">
    <property type="entry name" value="MFS general substrate transporter"/>
    <property type="match status" value="1"/>
</dbReference>
<protein>
    <submittedName>
        <fullName evidence="9">MFS domain-containing protein</fullName>
    </submittedName>
</protein>
<name>A0A1I7VXD7_LOALO</name>
<dbReference type="Pfam" id="PF07690">
    <property type="entry name" value="MFS_1"/>
    <property type="match status" value="1"/>
</dbReference>
<dbReference type="OMA" id="GLWNQKT"/>
<accession>A0A1S0U0T6</accession>
<gene>
    <name evidence="7 9" type="ORF">LOAG_04989</name>
</gene>
<evidence type="ECO:0000313" key="9">
    <source>
        <dbReference type="WBParaSite" id="EN70_7325"/>
    </source>
</evidence>
<feature type="transmembrane region" description="Helical" evidence="6">
    <location>
        <begin position="127"/>
        <end position="149"/>
    </location>
</feature>
<dbReference type="FunCoup" id="A0A1I7VXD7">
    <property type="interactions" value="2123"/>
</dbReference>
<reference evidence="9" key="2">
    <citation type="submission" date="2016-11" db="UniProtKB">
        <authorList>
            <consortium name="WormBaseParasite"/>
        </authorList>
    </citation>
    <scope>IDENTIFICATION</scope>
</reference>
<keyword evidence="8" id="KW-1185">Reference proteome</keyword>
<feature type="transmembrane region" description="Helical" evidence="6">
    <location>
        <begin position="32"/>
        <end position="56"/>
    </location>
</feature>
<dbReference type="RefSeq" id="XP_003140574.1">
    <property type="nucleotide sequence ID" value="XM_003140526.2"/>
</dbReference>
<dbReference type="InterPro" id="IPR051068">
    <property type="entry name" value="MFS_Domain-Containing_Protein"/>
</dbReference>
<accession>A0A1I7VXD7</accession>
<feature type="transmembrane region" description="Helical" evidence="6">
    <location>
        <begin position="289"/>
        <end position="310"/>
    </location>
</feature>
<organism evidence="8 9">
    <name type="scientific">Loa loa</name>
    <name type="common">Eye worm</name>
    <name type="synonym">Filaria loa</name>
    <dbReference type="NCBI Taxonomy" id="7209"/>
    <lineage>
        <taxon>Eukaryota</taxon>
        <taxon>Metazoa</taxon>
        <taxon>Ecdysozoa</taxon>
        <taxon>Nematoda</taxon>
        <taxon>Chromadorea</taxon>
        <taxon>Rhabditida</taxon>
        <taxon>Spirurina</taxon>
        <taxon>Spiruromorpha</taxon>
        <taxon>Filarioidea</taxon>
        <taxon>Onchocercidae</taxon>
        <taxon>Loa</taxon>
    </lineage>
</organism>
<dbReference type="eggNOG" id="KOG2325">
    <property type="taxonomic scope" value="Eukaryota"/>
</dbReference>
<evidence type="ECO:0000256" key="2">
    <source>
        <dbReference type="ARBA" id="ARBA00022448"/>
    </source>
</evidence>
<dbReference type="WBParaSite" id="EN70_7325">
    <property type="protein sequence ID" value="EN70_7325"/>
    <property type="gene ID" value="EN70_7325"/>
</dbReference>
<dbReference type="GeneID" id="9942397"/>
<evidence type="ECO:0000256" key="1">
    <source>
        <dbReference type="ARBA" id="ARBA00004127"/>
    </source>
</evidence>
<dbReference type="EMBL" id="JH712186">
    <property type="protein sequence ID" value="EFO23493.1"/>
    <property type="molecule type" value="Genomic_DNA"/>
</dbReference>
<keyword evidence="3 6" id="KW-0812">Transmembrane</keyword>
<evidence type="ECO:0000313" key="8">
    <source>
        <dbReference type="Proteomes" id="UP000095285"/>
    </source>
</evidence>
<dbReference type="AlphaFoldDB" id="A0A1I7VXD7"/>
<dbReference type="Proteomes" id="UP000095285">
    <property type="component" value="Unassembled WGS sequence"/>
</dbReference>
<sequence length="497" mass="55618">MTESTVSTEKVNSSSTKETVSLDERKTSWKSIWICNVVCVMTGVQFSIFFTSMWPYLNGLDTSANLEFFGWTTASYSIGSTISTTLFGFWNQKTMSTKYPASLGNLLMALGNLLYGLLPTLGAKKWFMLLARFVVGLGSGHLCVLRTYVATASIPRDRAKALSVTIGSFVFGLSIGPALQALFTPLGRSGFQVNIVIINMYTLPAFLMVIVSFISIVSLCTVFTENYSGILRSDKSDRSLDVVIPKFDRVAAAICVYLWFTMQNIGTNIEVMAPPLTIAMYNWTDHQAVLYNGIIQSISCVINVICYFTIGFTSLQHRDKRPMILFGLTCFTAYHVINLPWPFYTEYLDFMKIAPNSTTEDTTYSGGCFQRYHWCAYTTRVPFLLYSFAATVLFGLAFPFLASPVGTLYSEVLGPRRQGLMQGVFEFFGSSARFLGPIISTTIFEKSGYLWPMLGQLTLLIIGIVVTITFRQRMVPLRMKPEIGVPTKYKFGTFYRL</sequence>
<reference evidence="7 8" key="1">
    <citation type="submission" date="2012-04" db="EMBL/GenBank/DDBJ databases">
        <title>The Genome Sequence of Loa loa.</title>
        <authorList>
            <consortium name="The Broad Institute Genome Sequencing Platform"/>
            <consortium name="Broad Institute Genome Sequencing Center for Infectious Disease"/>
            <person name="Nutman T.B."/>
            <person name="Fink D.L."/>
            <person name="Russ C."/>
            <person name="Young S."/>
            <person name="Zeng Q."/>
            <person name="Gargeya S."/>
            <person name="Alvarado L."/>
            <person name="Berlin A."/>
            <person name="Chapman S.B."/>
            <person name="Chen Z."/>
            <person name="Freedman E."/>
            <person name="Gellesch M."/>
            <person name="Goldberg J."/>
            <person name="Griggs A."/>
            <person name="Gujja S."/>
            <person name="Heilman E.R."/>
            <person name="Heiman D."/>
            <person name="Howarth C."/>
            <person name="Mehta T."/>
            <person name="Neiman D."/>
            <person name="Pearson M."/>
            <person name="Roberts A."/>
            <person name="Saif S."/>
            <person name="Shea T."/>
            <person name="Shenoy N."/>
            <person name="Sisk P."/>
            <person name="Stolte C."/>
            <person name="Sykes S."/>
            <person name="White J."/>
            <person name="Yandava C."/>
            <person name="Haas B."/>
            <person name="Henn M.R."/>
            <person name="Nusbaum C."/>
            <person name="Birren B."/>
        </authorList>
    </citation>
    <scope>NUCLEOTIDE SEQUENCE [LARGE SCALE GENOMIC DNA]</scope>
</reference>
<feature type="transmembrane region" description="Helical" evidence="6">
    <location>
        <begin position="450"/>
        <end position="470"/>
    </location>
</feature>
<dbReference type="PANTHER" id="PTHR23510:SF3">
    <property type="entry name" value="MAJOR FACILITATOR SUPERFAMILY DOMAIN-CONTAINING PROTEIN 8"/>
    <property type="match status" value="1"/>
</dbReference>
<comment type="subcellular location">
    <subcellularLocation>
        <location evidence="1">Endomembrane system</location>
        <topology evidence="1">Multi-pass membrane protein</topology>
    </subcellularLocation>
</comment>
<dbReference type="InterPro" id="IPR011701">
    <property type="entry name" value="MFS"/>
</dbReference>